<keyword evidence="1" id="KW-0472">Membrane</keyword>
<protein>
    <submittedName>
        <fullName evidence="2">Uncharacterized protein</fullName>
    </submittedName>
</protein>
<sequence>MIVCCRYNLKLISLVVIIISVVVVESRMKSQSIYQDRPENMAHGIVDEMLSRSTTLDDFRNLLDEFYEHDRRRHERNLAIIRHYGAYSDWGLYVEALNLWYTDLVDNVKSIASEKMKLFNEE</sequence>
<dbReference type="KEGG" id="vg:6295431"/>
<dbReference type="EMBL" id="EU522111">
    <property type="protein sequence ID" value="ACD03538.1"/>
    <property type="molecule type" value="Genomic_DNA"/>
</dbReference>
<evidence type="ECO:0000256" key="1">
    <source>
        <dbReference type="SAM" id="Phobius"/>
    </source>
</evidence>
<proteinExistence type="predicted"/>
<accession>B2YG56</accession>
<evidence type="ECO:0000313" key="2">
    <source>
        <dbReference type="EMBL" id="ACD03538.1"/>
    </source>
</evidence>
<reference evidence="2 3" key="1">
    <citation type="journal article" date="2008" name="Virology">
        <title>Sequence analysis of a non-classified, non-occluded DNA virus that causes salivary gland hypertrophy of Musca domestica, MdSGHV.</title>
        <authorList>
            <person name="Garcia-Maruniak A."/>
            <person name="Maruniak J.E."/>
            <person name="Farmerie W."/>
            <person name="Boucias D.G."/>
        </authorList>
    </citation>
    <scope>NUCLEOTIDE SEQUENCE [LARGE SCALE GENOMIC DNA]</scope>
    <source>
        <strain evidence="3">Isolate Musca domestica/United States/Boucias/-</strain>
    </source>
</reference>
<evidence type="ECO:0000313" key="3">
    <source>
        <dbReference type="Proteomes" id="UP000011274"/>
    </source>
</evidence>
<keyword evidence="1" id="KW-1133">Transmembrane helix</keyword>
<name>B2YG56_MHVB</name>
<organism evidence="2 3">
    <name type="scientific">Musca hytrovirus</name>
    <name type="common">isolate Musca domestica/United States/Boucias/-</name>
    <name type="synonym">MHV</name>
    <dbReference type="NCBI Taxonomy" id="523909"/>
    <lineage>
        <taxon>Viruses</taxon>
        <taxon>Viruses incertae sedis</taxon>
        <taxon>Naldaviricetes</taxon>
        <taxon>Lefavirales</taxon>
        <taxon>Hytrosaviridae</taxon>
        <taxon>Muscavirus</taxon>
        <taxon>Muscavirus musdomesticae</taxon>
    </lineage>
</organism>
<feature type="transmembrane region" description="Helical" evidence="1">
    <location>
        <begin position="7"/>
        <end position="24"/>
    </location>
</feature>
<dbReference type="Proteomes" id="UP000011274">
    <property type="component" value="Segment"/>
</dbReference>
<keyword evidence="3" id="KW-1185">Reference proteome</keyword>
<dbReference type="GeneID" id="6295431"/>
<keyword evidence="1" id="KW-0812">Transmembrane</keyword>
<dbReference type="RefSeq" id="YP_001883407.1">
    <property type="nucleotide sequence ID" value="NC_010671.1"/>
</dbReference>
<organismHost>
    <name type="scientific">Musca domestica</name>
    <name type="common">House fly</name>
    <dbReference type="NCBI Taxonomy" id="7370"/>
</organismHost>
<gene>
    <name evidence="2" type="ORF">MdSGHV079</name>
</gene>